<reference evidence="2 3" key="1">
    <citation type="submission" date="2011-02" db="EMBL/GenBank/DDBJ databases">
        <title>The Genome Sequence of Mortierella verticillata NRRL 6337.</title>
        <authorList>
            <consortium name="The Broad Institute Genome Sequencing Platform"/>
            <person name="Russ C."/>
            <person name="Cuomo C."/>
            <person name="Burger G."/>
            <person name="Gray M.W."/>
            <person name="Holland P.W.H."/>
            <person name="King N."/>
            <person name="Lang F.B.F."/>
            <person name="Roger A.J."/>
            <person name="Ruiz-Trillo I."/>
            <person name="Young S.K."/>
            <person name="Zeng Q."/>
            <person name="Gargeya S."/>
            <person name="Alvarado L."/>
            <person name="Berlin A."/>
            <person name="Chapman S.B."/>
            <person name="Chen Z."/>
            <person name="Freedman E."/>
            <person name="Gellesch M."/>
            <person name="Goldberg J."/>
            <person name="Griggs A."/>
            <person name="Gujja S."/>
            <person name="Heilman E."/>
            <person name="Heiman D."/>
            <person name="Howarth C."/>
            <person name="Mehta T."/>
            <person name="Neiman D."/>
            <person name="Pearson M."/>
            <person name="Roberts A."/>
            <person name="Saif S."/>
            <person name="Shea T."/>
            <person name="Shenoy N."/>
            <person name="Sisk P."/>
            <person name="Stolte C."/>
            <person name="Sykes S."/>
            <person name="White J."/>
            <person name="Yandava C."/>
            <person name="Haas B."/>
            <person name="Nusbaum C."/>
            <person name="Birren B."/>
        </authorList>
    </citation>
    <scope>NUCLEOTIDE SEQUENCE [LARGE SCALE GENOMIC DNA]</scope>
    <source>
        <strain evidence="2 3">NRRL 6337</strain>
    </source>
</reference>
<dbReference type="Pfam" id="PF07453">
    <property type="entry name" value="NUMOD1"/>
    <property type="match status" value="1"/>
</dbReference>
<evidence type="ECO:0000313" key="2">
    <source>
        <dbReference type="EMBL" id="KFH98277.1"/>
    </source>
</evidence>
<dbReference type="InterPro" id="IPR010896">
    <property type="entry name" value="NUMOD1"/>
</dbReference>
<name>A0A086VL78_9FUNG</name>
<organism evidence="2 3">
    <name type="scientific">Podila verticillata NRRL 6337</name>
    <dbReference type="NCBI Taxonomy" id="1069443"/>
    <lineage>
        <taxon>Eukaryota</taxon>
        <taxon>Fungi</taxon>
        <taxon>Fungi incertae sedis</taxon>
        <taxon>Mucoromycota</taxon>
        <taxon>Mortierellomycotina</taxon>
        <taxon>Mortierellomycetes</taxon>
        <taxon>Mortierellales</taxon>
        <taxon>Mortierellaceae</taxon>
        <taxon>Podila</taxon>
    </lineage>
</organism>
<keyword evidence="2" id="KW-0496">Mitochondrion</keyword>
<feature type="domain" description="Nuclease-associated modular DNA-binding 1" evidence="1">
    <location>
        <begin position="10"/>
        <end position="45"/>
    </location>
</feature>
<accession>A0A086VL78</accession>
<proteinExistence type="predicted"/>
<dbReference type="SUPFAM" id="SSF64496">
    <property type="entry name" value="DNA-binding domain of intron-encoded endonucleases"/>
    <property type="match status" value="1"/>
</dbReference>
<geneLocation type="mitochondrion" evidence="2"/>
<sequence length="58" mass="6464">MKLSTTKGTAIFVYDLNDLLVISFTSAKEAAKHFGSNHLTIFKYALSEKLLKVNGFCH</sequence>
<evidence type="ECO:0000259" key="1">
    <source>
        <dbReference type="Pfam" id="PF07453"/>
    </source>
</evidence>
<gene>
    <name evidence="2" type="ORF">MVEG_20015</name>
</gene>
<evidence type="ECO:0000313" key="3">
    <source>
        <dbReference type="Proteomes" id="UP000243308"/>
    </source>
</evidence>
<dbReference type="EMBL" id="CM002878">
    <property type="protein sequence ID" value="KFH98277.1"/>
    <property type="molecule type" value="Genomic_DNA"/>
</dbReference>
<keyword evidence="3" id="KW-1185">Reference proteome</keyword>
<dbReference type="Proteomes" id="UP000243308">
    <property type="component" value="Mitochondrion MT"/>
</dbReference>
<protein>
    <submittedName>
        <fullName evidence="2">NUMOD1 protein</fullName>
    </submittedName>
</protein>
<dbReference type="OrthoDB" id="2020589at2759"/>
<dbReference type="AlphaFoldDB" id="A0A086VL78"/>